<comment type="subcellular location">
    <subcellularLocation>
        <location evidence="1">Endomembrane system</location>
        <topology evidence="1">Multi-pass membrane protein</topology>
    </subcellularLocation>
</comment>
<dbReference type="Gene3D" id="1.20.120.1630">
    <property type="match status" value="1"/>
</dbReference>
<feature type="transmembrane region" description="Helical" evidence="5">
    <location>
        <begin position="7"/>
        <end position="26"/>
    </location>
</feature>
<evidence type="ECO:0000256" key="1">
    <source>
        <dbReference type="ARBA" id="ARBA00004127"/>
    </source>
</evidence>
<sequence>MNIGLKAIVSGLVGTVFFGMVVFYPAGTLRYWQGWVFVAIFAVASLVPSAYLARTNPAALQRRMHAGPRAETRTVQKFIIVGAFAALFALMALSALDHRFGWSAVPAAVTVLGDVMVAVGLSIAMLTIIQNNYAAATVTVEAGQPVVSTGLYGFVRHPMYFGNLILMFGIPLALGSYWGLVVFVPAVLVLVFRILDEERALVAGLNGYRDYTHRVPYRLVPHVW</sequence>
<keyword evidence="3 5" id="KW-1133">Transmembrane helix</keyword>
<dbReference type="PANTHER" id="PTHR43847:SF1">
    <property type="entry name" value="BLL3993 PROTEIN"/>
    <property type="match status" value="1"/>
</dbReference>
<evidence type="ECO:0000256" key="2">
    <source>
        <dbReference type="ARBA" id="ARBA00022692"/>
    </source>
</evidence>
<dbReference type="Proteomes" id="UP000093925">
    <property type="component" value="Unassembled WGS sequence"/>
</dbReference>
<evidence type="ECO:0008006" key="8">
    <source>
        <dbReference type="Google" id="ProtNLM"/>
    </source>
</evidence>
<keyword evidence="4 5" id="KW-0472">Membrane</keyword>
<accession>A0A1A3KPE9</accession>
<comment type="caution">
    <text evidence="6">The sequence shown here is derived from an EMBL/GenBank/DDBJ whole genome shotgun (WGS) entry which is preliminary data.</text>
</comment>
<feature type="transmembrane region" description="Helical" evidence="5">
    <location>
        <begin position="32"/>
        <end position="53"/>
    </location>
</feature>
<dbReference type="RefSeq" id="WP_036357611.1">
    <property type="nucleotide sequence ID" value="NZ_LZLM01000049.1"/>
</dbReference>
<dbReference type="InterPro" id="IPR007318">
    <property type="entry name" value="Phopholipid_MeTrfase"/>
</dbReference>
<evidence type="ECO:0000256" key="4">
    <source>
        <dbReference type="ARBA" id="ARBA00023136"/>
    </source>
</evidence>
<feature type="transmembrane region" description="Helical" evidence="5">
    <location>
        <begin position="74"/>
        <end position="96"/>
    </location>
</feature>
<dbReference type="PANTHER" id="PTHR43847">
    <property type="entry name" value="BLL3993 PROTEIN"/>
    <property type="match status" value="1"/>
</dbReference>
<reference evidence="6 7" key="1">
    <citation type="submission" date="2016-06" db="EMBL/GenBank/DDBJ databases">
        <authorList>
            <person name="Kjaerup R.B."/>
            <person name="Dalgaard T.S."/>
            <person name="Juul-Madsen H.R."/>
        </authorList>
    </citation>
    <scope>NUCLEOTIDE SEQUENCE [LARGE SCALE GENOMIC DNA]</scope>
    <source>
        <strain evidence="6 7">1276495.2</strain>
    </source>
</reference>
<protein>
    <recommendedName>
        <fullName evidence="8">Steroid 5-alpha reductase C-terminal domain-containing protein</fullName>
    </recommendedName>
</protein>
<dbReference type="GO" id="GO:0012505">
    <property type="term" value="C:endomembrane system"/>
    <property type="evidence" value="ECO:0007669"/>
    <property type="project" value="UniProtKB-SubCell"/>
</dbReference>
<dbReference type="EMBL" id="LZLM01000049">
    <property type="protein sequence ID" value="OBJ87067.1"/>
    <property type="molecule type" value="Genomic_DNA"/>
</dbReference>
<dbReference type="InterPro" id="IPR052527">
    <property type="entry name" value="Metal_cation-efflux_comp"/>
</dbReference>
<dbReference type="Pfam" id="PF04191">
    <property type="entry name" value="PEMT"/>
    <property type="match status" value="1"/>
</dbReference>
<proteinExistence type="predicted"/>
<feature type="transmembrane region" description="Helical" evidence="5">
    <location>
        <begin position="133"/>
        <end position="155"/>
    </location>
</feature>
<keyword evidence="2 5" id="KW-0812">Transmembrane</keyword>
<dbReference type="AlphaFoldDB" id="A0A1A3KPE9"/>
<organism evidence="6 7">
    <name type="scientific">Mycobacterium asiaticum</name>
    <dbReference type="NCBI Taxonomy" id="1790"/>
    <lineage>
        <taxon>Bacteria</taxon>
        <taxon>Bacillati</taxon>
        <taxon>Actinomycetota</taxon>
        <taxon>Actinomycetes</taxon>
        <taxon>Mycobacteriales</taxon>
        <taxon>Mycobacteriaceae</taxon>
        <taxon>Mycobacterium</taxon>
    </lineage>
</organism>
<feature type="transmembrane region" description="Helical" evidence="5">
    <location>
        <begin position="175"/>
        <end position="195"/>
    </location>
</feature>
<evidence type="ECO:0000256" key="5">
    <source>
        <dbReference type="SAM" id="Phobius"/>
    </source>
</evidence>
<evidence type="ECO:0000313" key="7">
    <source>
        <dbReference type="Proteomes" id="UP000093925"/>
    </source>
</evidence>
<dbReference type="GeneID" id="61215797"/>
<gene>
    <name evidence="6" type="ORF">A5640_08390</name>
</gene>
<evidence type="ECO:0000313" key="6">
    <source>
        <dbReference type="EMBL" id="OBJ87067.1"/>
    </source>
</evidence>
<name>A0A1A3KPE9_MYCAS</name>
<evidence type="ECO:0000256" key="3">
    <source>
        <dbReference type="ARBA" id="ARBA00022989"/>
    </source>
</evidence>
<feature type="transmembrane region" description="Helical" evidence="5">
    <location>
        <begin position="102"/>
        <end position="126"/>
    </location>
</feature>